<feature type="chain" id="PRO_5006133544" description="DUF4350 domain-containing protein" evidence="2">
    <location>
        <begin position="20"/>
        <end position="770"/>
    </location>
</feature>
<feature type="signal peptide" evidence="2">
    <location>
        <begin position="1"/>
        <end position="19"/>
    </location>
</feature>
<dbReference type="PATRIC" id="fig|70996.4.peg.5141"/>
<evidence type="ECO:0000256" key="2">
    <source>
        <dbReference type="SAM" id="SignalP"/>
    </source>
</evidence>
<dbReference type="RefSeq" id="WP_054537214.1">
    <property type="nucleotide sequence ID" value="NZ_LGKP01000040.1"/>
</dbReference>
<comment type="caution">
    <text evidence="3">The sequence shown here is derived from an EMBL/GenBank/DDBJ whole genome shotgun (WGS) entry which is preliminary data.</text>
</comment>
<dbReference type="OrthoDB" id="137965at2"/>
<name>A0A0P6YE46_9CHLR</name>
<accession>A0A0P6YE46</accession>
<evidence type="ECO:0008006" key="5">
    <source>
        <dbReference type="Google" id="ProtNLM"/>
    </source>
</evidence>
<keyword evidence="1" id="KW-0812">Transmembrane</keyword>
<evidence type="ECO:0000256" key="1">
    <source>
        <dbReference type="SAM" id="Phobius"/>
    </source>
</evidence>
<keyword evidence="2" id="KW-0732">Signal</keyword>
<protein>
    <recommendedName>
        <fullName evidence="5">DUF4350 domain-containing protein</fullName>
    </recommendedName>
</protein>
<dbReference type="AlphaFoldDB" id="A0A0P6YE46"/>
<feature type="transmembrane region" description="Helical" evidence="1">
    <location>
        <begin position="330"/>
        <end position="349"/>
    </location>
</feature>
<sequence>MRWIRWCWLLLLIALPISAASGQEQSNNGLIWQVEPVFGTIYRPGEWMALRVKVSNTGVDRTVEIHVGNYNVELDVPGGSQKETLLYGQFDQAFRVPMALYLNGEKRETATLQLRSTDRPMVATLLEQPLPQLTKVVLVATDSKQLPNSAIGLDMLNGIALNQRSWGELSPEQQQAIKQWVNNGGMLLVEPNLLEDLPADLQPAQVAGAQAIATTTLSQVFLQPFNEASLDIALLQPNNQSATSLKQDQTPIFVKRPVGKGFVIASAFTLDQQEIVAWRGYENMLVSLFPQEQNTGWMGPGSSENMIRDTNAPALLNNLPALDLPPLKTLLILLGIYIVLAGPVTYLVLRRLDRMALAWLTIPALTLIFAVLAYGIGSKQRGTDILVHDVALIYPDADANATVLGYAGIFSPVRDEYQVTIKNGAYPRPLLVNPNMGGNNGGVNATRALYSHQPGDIRNLTINQWSMEMFAYEQSISDAPHVQIEISMKEKNIIGTVRNTSKYTLNEAAFIMLGNAQKFGTIEPGAEKSIELQINNNPSMSGASYLLFQKELDAGYQTPSGPPRDLLAKTQALDIALPNIYSSVDRNAVFVAFVDFNQSVIDLPEKRFAATQRSLLVQYPQLSYSQNVVELTNNWFSYTMEEDPNMGMGSVCTTSARGTGTSISQKTGIIQLNLPATLSSIEAQSLRFLPTIDGGMVAPNKVNYELYNWVNGQWDGLSFKNGALDLTTNPSDYLQQGSLRMRYSIDPSIDTTAGLWGCFSVGPVLTGVVK</sequence>
<keyword evidence="1" id="KW-0472">Membrane</keyword>
<dbReference type="Proteomes" id="UP000050277">
    <property type="component" value="Unassembled WGS sequence"/>
</dbReference>
<keyword evidence="1" id="KW-1133">Transmembrane helix</keyword>
<evidence type="ECO:0000313" key="3">
    <source>
        <dbReference type="EMBL" id="KPL80323.1"/>
    </source>
</evidence>
<dbReference type="EMBL" id="LGKP01000040">
    <property type="protein sequence ID" value="KPL80323.1"/>
    <property type="molecule type" value="Genomic_DNA"/>
</dbReference>
<dbReference type="SUPFAM" id="SSF52317">
    <property type="entry name" value="Class I glutamine amidotransferase-like"/>
    <property type="match status" value="1"/>
</dbReference>
<proteinExistence type="predicted"/>
<dbReference type="STRING" id="70996.SE18_25100"/>
<organism evidence="3 4">
    <name type="scientific">Herpetosiphon geysericola</name>
    <dbReference type="NCBI Taxonomy" id="70996"/>
    <lineage>
        <taxon>Bacteria</taxon>
        <taxon>Bacillati</taxon>
        <taxon>Chloroflexota</taxon>
        <taxon>Chloroflexia</taxon>
        <taxon>Herpetosiphonales</taxon>
        <taxon>Herpetosiphonaceae</taxon>
        <taxon>Herpetosiphon</taxon>
    </lineage>
</organism>
<dbReference type="InterPro" id="IPR029062">
    <property type="entry name" value="Class_I_gatase-like"/>
</dbReference>
<gene>
    <name evidence="3" type="ORF">SE18_25100</name>
</gene>
<keyword evidence="4" id="KW-1185">Reference proteome</keyword>
<reference evidence="3 4" key="1">
    <citation type="submission" date="2015-07" db="EMBL/GenBank/DDBJ databases">
        <title>Whole genome sequence of Herpetosiphon geysericola DSM 7119.</title>
        <authorList>
            <person name="Hemp J."/>
            <person name="Ward L.M."/>
            <person name="Pace L.A."/>
            <person name="Fischer W.W."/>
        </authorList>
    </citation>
    <scope>NUCLEOTIDE SEQUENCE [LARGE SCALE GENOMIC DNA]</scope>
    <source>
        <strain evidence="3 4">DSM 7119</strain>
    </source>
</reference>
<evidence type="ECO:0000313" key="4">
    <source>
        <dbReference type="Proteomes" id="UP000050277"/>
    </source>
</evidence>
<feature type="transmembrane region" description="Helical" evidence="1">
    <location>
        <begin position="356"/>
        <end position="376"/>
    </location>
</feature>